<dbReference type="Pfam" id="PF00057">
    <property type="entry name" value="Ldl_recept_a"/>
    <property type="match status" value="3"/>
</dbReference>
<dbReference type="InterPro" id="IPR002172">
    <property type="entry name" value="LDrepeatLR_classA_rpt"/>
</dbReference>
<dbReference type="InterPro" id="IPR036055">
    <property type="entry name" value="LDL_receptor-like_sf"/>
</dbReference>
<feature type="disulfide bond" evidence="3">
    <location>
        <begin position="615"/>
        <end position="633"/>
    </location>
</feature>
<feature type="compositionally biased region" description="Low complexity" evidence="4">
    <location>
        <begin position="254"/>
        <end position="277"/>
    </location>
</feature>
<evidence type="ECO:0000256" key="2">
    <source>
        <dbReference type="ARBA" id="ARBA00023319"/>
    </source>
</evidence>
<sequence>MMKFISYLAVILIFIENYNFVKAQNPEPVIEITPKNLRIIKEGASLRLTCRATVNKIQVPVRWTKKDNKKLSSRFEEEFNGGIVLKGATLEDAGEYECHVGEFSSSTQLVIHQKPKVILDPNIEQLNVTEGENVQFKCSAEGDPKPNIELTDLNGVINTSNKEIDINLSNIQVNQSGIYTCKAKNAAGQDVKKIEINVGRKKIPIESESIEETTEKVIITTSSSIEIISTTLSPVQTSTTTTLSKQIPTTTTSSSQSLITKKSSTETSTTERITTTSQMQPKTIPDQIFSYAPPRKVEYKTNEGETAELNCQIKGSTARTNWRRSDKQVMPQGAQTDAGKLTIENIGRDANGDYDCFTTDNYGQTVTVLVANIQVNPSPPKITLQSPKSVTLGEDVTILCHATGEGQIRTQWSCEGRQGFPEGVVAIGHILKFNKINYSHQGKYICTASSNYGMSSKTTMISFSSTQTETVPYKPTRQCSVGDTVTMSCKIFDGLSVRQYQWIKQNGQLPQYANQRLGVLTIFNVQSRDGGRYVCRVHTHDGGMHESFTDLHVNAKQCEADEFSCDNSKCLPSSAKCDGILNCIDQSDEMNCNSFVQQRSSFFTSQYNNNCEFRCPDMTCYTARERCNGRYECADGSDETNCRQISQISFFRCARTGEIISMSKRCDGRFDCRDFSDEYFCY</sequence>
<dbReference type="GO" id="GO:0007411">
    <property type="term" value="P:axon guidance"/>
    <property type="evidence" value="ECO:0007669"/>
    <property type="project" value="TreeGrafter"/>
</dbReference>
<proteinExistence type="predicted"/>
<dbReference type="PANTHER" id="PTHR10075:SF14">
    <property type="entry name" value="CELL ADHESION MOLECULE DSCAM2-RELATED"/>
    <property type="match status" value="1"/>
</dbReference>
<dbReference type="PROSITE" id="PS50835">
    <property type="entry name" value="IG_LIKE"/>
    <property type="match status" value="5"/>
</dbReference>
<evidence type="ECO:0000256" key="1">
    <source>
        <dbReference type="ARBA" id="ARBA00023157"/>
    </source>
</evidence>
<comment type="caution">
    <text evidence="3">Lacks conserved residue(s) required for the propagation of feature annotation.</text>
</comment>
<keyword evidence="8" id="KW-1185">Reference proteome</keyword>
<dbReference type="GO" id="GO:0007156">
    <property type="term" value="P:homophilic cell adhesion via plasma membrane adhesion molecules"/>
    <property type="evidence" value="ECO:0007669"/>
    <property type="project" value="TreeGrafter"/>
</dbReference>
<dbReference type="InterPro" id="IPR036179">
    <property type="entry name" value="Ig-like_dom_sf"/>
</dbReference>
<dbReference type="CDD" id="cd00096">
    <property type="entry name" value="Ig"/>
    <property type="match status" value="1"/>
</dbReference>
<protein>
    <recommendedName>
        <fullName evidence="6">Ig-like domain-containing protein</fullName>
    </recommendedName>
</protein>
<dbReference type="PRINTS" id="PR00261">
    <property type="entry name" value="LDLRECEPTOR"/>
</dbReference>
<feature type="disulfide bond" evidence="3">
    <location>
        <begin position="577"/>
        <end position="592"/>
    </location>
</feature>
<dbReference type="PANTHER" id="PTHR10075">
    <property type="entry name" value="BASIGIN RELATED"/>
    <property type="match status" value="1"/>
</dbReference>
<keyword evidence="5" id="KW-0732">Signal</keyword>
<dbReference type="InterPro" id="IPR023415">
    <property type="entry name" value="LDLR_class-A_CS"/>
</dbReference>
<dbReference type="AlphaFoldDB" id="A0A9J6CEY7"/>
<dbReference type="Gene3D" id="4.10.400.10">
    <property type="entry name" value="Low-density Lipoprotein Receptor"/>
    <property type="match status" value="3"/>
</dbReference>
<dbReference type="EMBL" id="JADBJN010000001">
    <property type="protein sequence ID" value="KAG5680501.1"/>
    <property type="molecule type" value="Genomic_DNA"/>
</dbReference>
<feature type="disulfide bond" evidence="3">
    <location>
        <begin position="558"/>
        <end position="570"/>
    </location>
</feature>
<dbReference type="InterPro" id="IPR007110">
    <property type="entry name" value="Ig-like_dom"/>
</dbReference>
<evidence type="ECO:0000313" key="7">
    <source>
        <dbReference type="EMBL" id="KAG5680501.1"/>
    </source>
</evidence>
<dbReference type="InterPro" id="IPR003599">
    <property type="entry name" value="Ig_sub"/>
</dbReference>
<feature type="chain" id="PRO_5039900178" description="Ig-like domain-containing protein" evidence="5">
    <location>
        <begin position="24"/>
        <end position="682"/>
    </location>
</feature>
<dbReference type="Pfam" id="PF13927">
    <property type="entry name" value="Ig_3"/>
    <property type="match status" value="4"/>
</dbReference>
<feature type="domain" description="Ig-like" evidence="6">
    <location>
        <begin position="472"/>
        <end position="549"/>
    </location>
</feature>
<feature type="domain" description="Ig-like" evidence="6">
    <location>
        <begin position="28"/>
        <end position="110"/>
    </location>
</feature>
<feature type="domain" description="Ig-like" evidence="6">
    <location>
        <begin position="380"/>
        <end position="462"/>
    </location>
</feature>
<feature type="disulfide bond" evidence="3">
    <location>
        <begin position="565"/>
        <end position="583"/>
    </location>
</feature>
<feature type="domain" description="Ig-like" evidence="6">
    <location>
        <begin position="115"/>
        <end position="197"/>
    </location>
</feature>
<feature type="disulfide bond" evidence="3">
    <location>
        <begin position="627"/>
        <end position="642"/>
    </location>
</feature>
<keyword evidence="2" id="KW-0393">Immunoglobulin domain</keyword>
<gene>
    <name evidence="7" type="ORF">PVAND_010008</name>
</gene>
<reference evidence="7" key="1">
    <citation type="submission" date="2021-03" db="EMBL/GenBank/DDBJ databases">
        <title>Chromosome level genome of the anhydrobiotic midge Polypedilum vanderplanki.</title>
        <authorList>
            <person name="Yoshida Y."/>
            <person name="Kikawada T."/>
            <person name="Gusev O."/>
        </authorList>
    </citation>
    <scope>NUCLEOTIDE SEQUENCE</scope>
    <source>
        <strain evidence="7">NIAS01</strain>
        <tissue evidence="7">Whole body or cell culture</tissue>
    </source>
</reference>
<dbReference type="SMART" id="SM00408">
    <property type="entry name" value="IGc2"/>
    <property type="match status" value="5"/>
</dbReference>
<dbReference type="SMART" id="SM00192">
    <property type="entry name" value="LDLa"/>
    <property type="match status" value="3"/>
</dbReference>
<dbReference type="Proteomes" id="UP001107558">
    <property type="component" value="Chromosome 1"/>
</dbReference>
<dbReference type="SUPFAM" id="SSF48726">
    <property type="entry name" value="Immunoglobulin"/>
    <property type="match status" value="5"/>
</dbReference>
<comment type="caution">
    <text evidence="7">The sequence shown here is derived from an EMBL/GenBank/DDBJ whole genome shotgun (WGS) entry which is preliminary data.</text>
</comment>
<evidence type="ECO:0000256" key="3">
    <source>
        <dbReference type="PROSITE-ProRule" id="PRU00124"/>
    </source>
</evidence>
<organism evidence="7 8">
    <name type="scientific">Polypedilum vanderplanki</name>
    <name type="common">Sleeping chironomid midge</name>
    <dbReference type="NCBI Taxonomy" id="319348"/>
    <lineage>
        <taxon>Eukaryota</taxon>
        <taxon>Metazoa</taxon>
        <taxon>Ecdysozoa</taxon>
        <taxon>Arthropoda</taxon>
        <taxon>Hexapoda</taxon>
        <taxon>Insecta</taxon>
        <taxon>Pterygota</taxon>
        <taxon>Neoptera</taxon>
        <taxon>Endopterygota</taxon>
        <taxon>Diptera</taxon>
        <taxon>Nematocera</taxon>
        <taxon>Chironomoidea</taxon>
        <taxon>Chironomidae</taxon>
        <taxon>Chironominae</taxon>
        <taxon>Polypedilum</taxon>
        <taxon>Polypedilum</taxon>
    </lineage>
</organism>
<dbReference type="CDD" id="cd00112">
    <property type="entry name" value="LDLa"/>
    <property type="match status" value="3"/>
</dbReference>
<dbReference type="SMART" id="SM00409">
    <property type="entry name" value="IG"/>
    <property type="match status" value="5"/>
</dbReference>
<dbReference type="InterPro" id="IPR013783">
    <property type="entry name" value="Ig-like_fold"/>
</dbReference>
<dbReference type="GO" id="GO:0030424">
    <property type="term" value="C:axon"/>
    <property type="evidence" value="ECO:0007669"/>
    <property type="project" value="TreeGrafter"/>
</dbReference>
<accession>A0A9J6CEY7</accession>
<keyword evidence="1 3" id="KW-1015">Disulfide bond</keyword>
<dbReference type="Gene3D" id="2.60.40.10">
    <property type="entry name" value="Immunoglobulins"/>
    <property type="match status" value="5"/>
</dbReference>
<dbReference type="Pfam" id="PF07679">
    <property type="entry name" value="I-set"/>
    <property type="match status" value="1"/>
</dbReference>
<feature type="signal peptide" evidence="5">
    <location>
        <begin position="1"/>
        <end position="23"/>
    </location>
</feature>
<dbReference type="PROSITE" id="PS50068">
    <property type="entry name" value="LDLRA_2"/>
    <property type="match status" value="3"/>
</dbReference>
<evidence type="ECO:0000313" key="8">
    <source>
        <dbReference type="Proteomes" id="UP001107558"/>
    </source>
</evidence>
<dbReference type="GO" id="GO:0070593">
    <property type="term" value="P:dendrite self-avoidance"/>
    <property type="evidence" value="ECO:0007669"/>
    <property type="project" value="TreeGrafter"/>
</dbReference>
<evidence type="ECO:0000259" key="6">
    <source>
        <dbReference type="PROSITE" id="PS50835"/>
    </source>
</evidence>
<evidence type="ECO:0000256" key="4">
    <source>
        <dbReference type="SAM" id="MobiDB-lite"/>
    </source>
</evidence>
<dbReference type="GO" id="GO:0005886">
    <property type="term" value="C:plasma membrane"/>
    <property type="evidence" value="ECO:0007669"/>
    <property type="project" value="TreeGrafter"/>
</dbReference>
<feature type="domain" description="Ig-like" evidence="6">
    <location>
        <begin position="294"/>
        <end position="367"/>
    </location>
</feature>
<dbReference type="OrthoDB" id="7780859at2759"/>
<feature type="region of interest" description="Disordered" evidence="4">
    <location>
        <begin position="254"/>
        <end position="279"/>
    </location>
</feature>
<dbReference type="PROSITE" id="PS01209">
    <property type="entry name" value="LDLRA_1"/>
    <property type="match status" value="1"/>
</dbReference>
<dbReference type="GO" id="GO:0098632">
    <property type="term" value="F:cell-cell adhesion mediator activity"/>
    <property type="evidence" value="ECO:0007669"/>
    <property type="project" value="TreeGrafter"/>
</dbReference>
<dbReference type="SUPFAM" id="SSF57424">
    <property type="entry name" value="LDL receptor-like module"/>
    <property type="match status" value="3"/>
</dbReference>
<dbReference type="InterPro" id="IPR013098">
    <property type="entry name" value="Ig_I-set"/>
</dbReference>
<evidence type="ECO:0000256" key="5">
    <source>
        <dbReference type="SAM" id="SignalP"/>
    </source>
</evidence>
<name>A0A9J6CEY7_POLVA</name>
<dbReference type="InterPro" id="IPR003598">
    <property type="entry name" value="Ig_sub2"/>
</dbReference>
<feature type="disulfide bond" evidence="3">
    <location>
        <begin position="666"/>
        <end position="681"/>
    </location>
</feature>